<feature type="non-terminal residue" evidence="1">
    <location>
        <position position="1"/>
    </location>
</feature>
<dbReference type="EMBL" id="BARU01048644">
    <property type="protein sequence ID" value="GAH98058.1"/>
    <property type="molecule type" value="Genomic_DNA"/>
</dbReference>
<accession>X1LVB3</accession>
<gene>
    <name evidence="1" type="ORF">S03H2_72169</name>
</gene>
<reference evidence="1" key="1">
    <citation type="journal article" date="2014" name="Front. Microbiol.">
        <title>High frequency of phylogenetically diverse reductive dehalogenase-homologous genes in deep subseafloor sedimentary metagenomes.</title>
        <authorList>
            <person name="Kawai M."/>
            <person name="Futagami T."/>
            <person name="Toyoda A."/>
            <person name="Takaki Y."/>
            <person name="Nishi S."/>
            <person name="Hori S."/>
            <person name="Arai W."/>
            <person name="Tsubouchi T."/>
            <person name="Morono Y."/>
            <person name="Uchiyama I."/>
            <person name="Ito T."/>
            <person name="Fujiyama A."/>
            <person name="Inagaki F."/>
            <person name="Takami H."/>
        </authorList>
    </citation>
    <scope>NUCLEOTIDE SEQUENCE</scope>
    <source>
        <strain evidence="1">Expedition CK06-06</strain>
    </source>
</reference>
<dbReference type="AlphaFoldDB" id="X1LVB3"/>
<comment type="caution">
    <text evidence="1">The sequence shown here is derived from an EMBL/GenBank/DDBJ whole genome shotgun (WGS) entry which is preliminary data.</text>
</comment>
<evidence type="ECO:0000313" key="1">
    <source>
        <dbReference type="EMBL" id="GAH98058.1"/>
    </source>
</evidence>
<name>X1LVB3_9ZZZZ</name>
<protein>
    <submittedName>
        <fullName evidence="1">Uncharacterized protein</fullName>
    </submittedName>
</protein>
<proteinExistence type="predicted"/>
<sequence length="45" mass="5173">LHSNSPLLSLQQIIHPAEKRISQGAKIGEKDSRYNFVELSVFEYE</sequence>
<organism evidence="1">
    <name type="scientific">marine sediment metagenome</name>
    <dbReference type="NCBI Taxonomy" id="412755"/>
    <lineage>
        <taxon>unclassified sequences</taxon>
        <taxon>metagenomes</taxon>
        <taxon>ecological metagenomes</taxon>
    </lineage>
</organism>